<accession>A0A4V2SJJ7</accession>
<dbReference type="UniPathway" id="UPA00232"/>
<keyword evidence="7" id="KW-0503">Monooxygenase</keyword>
<evidence type="ECO:0000256" key="2">
    <source>
        <dbReference type="ARBA" id="ARBA00004749"/>
    </source>
</evidence>
<comment type="pathway">
    <text evidence="2">Cofactor biosynthesis; ubiquinone biosynthesis.</text>
</comment>
<feature type="domain" description="FAD-binding" evidence="8">
    <location>
        <begin position="4"/>
        <end position="354"/>
    </location>
</feature>
<gene>
    <name evidence="9" type="ORF">EV693_11612</name>
</gene>
<dbReference type="OrthoDB" id="9769565at2"/>
<evidence type="ECO:0000313" key="10">
    <source>
        <dbReference type="Proteomes" id="UP000295537"/>
    </source>
</evidence>
<protein>
    <submittedName>
        <fullName evidence="9">2-octaprenylphenol hydroxylase</fullName>
    </submittedName>
</protein>
<comment type="cofactor">
    <cofactor evidence="1">
        <name>FAD</name>
        <dbReference type="ChEBI" id="CHEBI:57692"/>
    </cofactor>
</comment>
<keyword evidence="6" id="KW-0560">Oxidoreductase</keyword>
<comment type="similarity">
    <text evidence="3">Belongs to the UbiH/COQ6 family.</text>
</comment>
<evidence type="ECO:0000256" key="6">
    <source>
        <dbReference type="ARBA" id="ARBA00023002"/>
    </source>
</evidence>
<keyword evidence="4" id="KW-0285">Flavoprotein</keyword>
<proteinExistence type="inferred from homology"/>
<dbReference type="PRINTS" id="PR00420">
    <property type="entry name" value="RNGMNOXGNASE"/>
</dbReference>
<keyword evidence="10" id="KW-1185">Reference proteome</keyword>
<evidence type="ECO:0000313" key="9">
    <source>
        <dbReference type="EMBL" id="TCP15896.1"/>
    </source>
</evidence>
<keyword evidence="5" id="KW-0274">FAD</keyword>
<dbReference type="Gene3D" id="3.50.50.60">
    <property type="entry name" value="FAD/NAD(P)-binding domain"/>
    <property type="match status" value="2"/>
</dbReference>
<evidence type="ECO:0000256" key="3">
    <source>
        <dbReference type="ARBA" id="ARBA00005349"/>
    </source>
</evidence>
<dbReference type="EMBL" id="SLXJ01000016">
    <property type="protein sequence ID" value="TCP15896.1"/>
    <property type="molecule type" value="Genomic_DNA"/>
</dbReference>
<evidence type="ECO:0000256" key="5">
    <source>
        <dbReference type="ARBA" id="ARBA00022827"/>
    </source>
</evidence>
<dbReference type="AlphaFoldDB" id="A0A4V2SJJ7"/>
<dbReference type="PANTHER" id="PTHR43876:SF7">
    <property type="entry name" value="UBIQUINONE BIOSYNTHESIS MONOOXYGENASE COQ6, MITOCHONDRIAL"/>
    <property type="match status" value="1"/>
</dbReference>
<sequence>MKTADIVIVGGGMIGLALAALLAQSSCQIKIIEKSQPNLKGNSVQRVSAINAKSQQMFDRIGLWQYIPQEKRSPYHQMLIWEKDSFAKLHFEQQDSAIRQLGLAQLGFILDNHDIQHALYQLVNLQENVEILHTVPTNMSITENGAVLILENGEVIFTKLVVGADGANSWVRQQANIPLVSRDYSHSALVCQIKTEEAHQKMARQVFTSDSILALLPLPDKHYCSIVWSLPPEKAIQLLNCNEMEFNKALTVASNNQLGLCELQNPSKLQNPRAIYPLVARYARDFAQPRLALVGDAAHTIHPLAGLGVNLGFSDIIMLADAIQMSLVQERDIGEYRQLRQFERERKLDAMKMLATMETIKQIFTGENPLKKLLRGVGLTITNQLPVVKKLLIEQAINV</sequence>
<name>A0A4V2SJJ7_9PAST</name>
<dbReference type="PANTHER" id="PTHR43876">
    <property type="entry name" value="UBIQUINONE BIOSYNTHESIS MONOOXYGENASE COQ6, MITOCHONDRIAL"/>
    <property type="match status" value="1"/>
</dbReference>
<dbReference type="InterPro" id="IPR051205">
    <property type="entry name" value="UbiH/COQ6_monooxygenase"/>
</dbReference>
<comment type="caution">
    <text evidence="9">The sequence shown here is derived from an EMBL/GenBank/DDBJ whole genome shotgun (WGS) entry which is preliminary data.</text>
</comment>
<dbReference type="GO" id="GO:0006744">
    <property type="term" value="P:ubiquinone biosynthetic process"/>
    <property type="evidence" value="ECO:0007669"/>
    <property type="project" value="UniProtKB-UniPathway"/>
</dbReference>
<dbReference type="NCBIfam" id="TIGR01988">
    <property type="entry name" value="Ubi-OHases"/>
    <property type="match status" value="1"/>
</dbReference>
<dbReference type="GO" id="GO:0071949">
    <property type="term" value="F:FAD binding"/>
    <property type="evidence" value="ECO:0007669"/>
    <property type="project" value="InterPro"/>
</dbReference>
<evidence type="ECO:0000256" key="4">
    <source>
        <dbReference type="ARBA" id="ARBA00022630"/>
    </source>
</evidence>
<reference evidence="9 10" key="1">
    <citation type="submission" date="2019-03" db="EMBL/GenBank/DDBJ databases">
        <title>Genomic Encyclopedia of Type Strains, Phase IV (KMG-IV): sequencing the most valuable type-strain genomes for metagenomic binning, comparative biology and taxonomic classification.</title>
        <authorList>
            <person name="Goeker M."/>
        </authorList>
    </citation>
    <scope>NUCLEOTIDE SEQUENCE [LARGE SCALE GENOMIC DNA]</scope>
    <source>
        <strain evidence="9 10">DSM 16380</strain>
    </source>
</reference>
<dbReference type="GO" id="GO:0019168">
    <property type="term" value="F:2-polyprenylphenol 6-hydroxylase activity"/>
    <property type="evidence" value="ECO:0007669"/>
    <property type="project" value="TreeGrafter"/>
</dbReference>
<evidence type="ECO:0000259" key="8">
    <source>
        <dbReference type="Pfam" id="PF01494"/>
    </source>
</evidence>
<dbReference type="InterPro" id="IPR002938">
    <property type="entry name" value="FAD-bd"/>
</dbReference>
<dbReference type="RefSeq" id="WP_132501978.1">
    <property type="nucleotide sequence ID" value="NZ_LVXA01000001.1"/>
</dbReference>
<dbReference type="InterPro" id="IPR010971">
    <property type="entry name" value="UbiH/COQ6"/>
</dbReference>
<dbReference type="SUPFAM" id="SSF51905">
    <property type="entry name" value="FAD/NAD(P)-binding domain"/>
    <property type="match status" value="1"/>
</dbReference>
<dbReference type="InterPro" id="IPR036188">
    <property type="entry name" value="FAD/NAD-bd_sf"/>
</dbReference>
<dbReference type="Pfam" id="PF01494">
    <property type="entry name" value="FAD_binding_3"/>
    <property type="match status" value="1"/>
</dbReference>
<dbReference type="Proteomes" id="UP000295537">
    <property type="component" value="Unassembled WGS sequence"/>
</dbReference>
<evidence type="ECO:0000256" key="1">
    <source>
        <dbReference type="ARBA" id="ARBA00001974"/>
    </source>
</evidence>
<organism evidence="9 10">
    <name type="scientific">Nicoletella semolina</name>
    <dbReference type="NCBI Taxonomy" id="271160"/>
    <lineage>
        <taxon>Bacteria</taxon>
        <taxon>Pseudomonadati</taxon>
        <taxon>Pseudomonadota</taxon>
        <taxon>Gammaproteobacteria</taxon>
        <taxon>Pasteurellales</taxon>
        <taxon>Pasteurellaceae</taxon>
        <taxon>Nicoletella</taxon>
    </lineage>
</organism>
<evidence type="ECO:0000256" key="7">
    <source>
        <dbReference type="ARBA" id="ARBA00023033"/>
    </source>
</evidence>